<dbReference type="EMBL" id="QURN01000003">
    <property type="protein sequence ID" value="RFC68724.1"/>
    <property type="molecule type" value="Genomic_DNA"/>
</dbReference>
<keyword evidence="2" id="KW-1185">Reference proteome</keyword>
<sequence length="408" mass="44890">MKRPGNVPAVSIFKKTIQLYIVPSCAKEGRMGGFRTTLTVLALLSPVHALAQDDYGKFFDLPIALENVPNGQGKPFRLTKELKFEDPSGTFWDVPAGGYTDGASIPWLFQIIVGDNYSGPYFPAAVIHDYYCCVQTHLAVDTHRNFYYGMLANGTPSWQAWLMYTAVRVGGPDWSEAQVAANSDGSQCLDDAAPVPQAMVVAPEPSASPTIALRRAAPNPMDDFVAAAGRAQEARDTFVLSKLMAVAKTLKDSDGKVIDVTELGQIPATFEGVEQLRSIVTRATNFSDFSTEVDRTRFNDFGLLVPIDGTLTEETQKLREQGGLSNVSQPWNATELNQLGIASARLPERLPETYLQDVARTTSLNGTGLEWSVAKTPQVRQQWNRIIDADKSFRNWNNLRLTPGRIQQ</sequence>
<evidence type="ECO:0000313" key="1">
    <source>
        <dbReference type="EMBL" id="RFC68724.1"/>
    </source>
</evidence>
<name>A0A371XI51_9HYPH</name>
<accession>A0A371XI51</accession>
<dbReference type="InterPro" id="IPR010767">
    <property type="entry name" value="Phage_CGC-2007_Cje0229"/>
</dbReference>
<comment type="caution">
    <text evidence="1">The sequence shown here is derived from an EMBL/GenBank/DDBJ whole genome shotgun (WGS) entry which is preliminary data.</text>
</comment>
<proteinExistence type="predicted"/>
<protein>
    <submittedName>
        <fullName evidence="1">DUF1353 domain-containing protein</fullName>
    </submittedName>
</protein>
<reference evidence="2" key="1">
    <citation type="submission" date="2018-08" db="EMBL/GenBank/DDBJ databases">
        <authorList>
            <person name="Im W.T."/>
        </authorList>
    </citation>
    <scope>NUCLEOTIDE SEQUENCE [LARGE SCALE GENOMIC DNA]</scope>
    <source>
        <strain evidence="2">LA-28</strain>
    </source>
</reference>
<dbReference type="AlphaFoldDB" id="A0A371XI51"/>
<organism evidence="1 2">
    <name type="scientific">Mesorhizobium denitrificans</name>
    <dbReference type="NCBI Taxonomy" id="2294114"/>
    <lineage>
        <taxon>Bacteria</taxon>
        <taxon>Pseudomonadati</taxon>
        <taxon>Pseudomonadota</taxon>
        <taxon>Alphaproteobacteria</taxon>
        <taxon>Hyphomicrobiales</taxon>
        <taxon>Phyllobacteriaceae</taxon>
        <taxon>Mesorhizobium</taxon>
    </lineage>
</organism>
<dbReference type="Proteomes" id="UP000262379">
    <property type="component" value="Unassembled WGS sequence"/>
</dbReference>
<evidence type="ECO:0000313" key="2">
    <source>
        <dbReference type="Proteomes" id="UP000262379"/>
    </source>
</evidence>
<dbReference type="Pfam" id="PF07087">
    <property type="entry name" value="DUF1353"/>
    <property type="match status" value="1"/>
</dbReference>
<gene>
    <name evidence="1" type="ORF">DY251_03540</name>
</gene>